<keyword evidence="3" id="KW-1003">Cell membrane</keyword>
<comment type="similarity">
    <text evidence="2">Belongs to the UPF0702 family.</text>
</comment>
<accession>A0ABU5DMP6</accession>
<dbReference type="RefSeq" id="WP_320425540.1">
    <property type="nucleotide sequence ID" value="NZ_JAXCLA010000008.1"/>
</dbReference>
<gene>
    <name evidence="9" type="ORF">SNE35_23950</name>
</gene>
<protein>
    <submittedName>
        <fullName evidence="9">DUF421 domain-containing protein</fullName>
    </submittedName>
</protein>
<comment type="caution">
    <text evidence="9">The sequence shown here is derived from an EMBL/GenBank/DDBJ whole genome shotgun (WGS) entry which is preliminary data.</text>
</comment>
<feature type="transmembrane region" description="Helical" evidence="7">
    <location>
        <begin position="67"/>
        <end position="85"/>
    </location>
</feature>
<evidence type="ECO:0000256" key="5">
    <source>
        <dbReference type="ARBA" id="ARBA00022989"/>
    </source>
</evidence>
<keyword evidence="6 7" id="KW-0472">Membrane</keyword>
<proteinExistence type="inferred from homology"/>
<evidence type="ECO:0000256" key="3">
    <source>
        <dbReference type="ARBA" id="ARBA00022475"/>
    </source>
</evidence>
<dbReference type="Gene3D" id="3.30.240.20">
    <property type="entry name" value="bsu07140 like domains"/>
    <property type="match status" value="1"/>
</dbReference>
<feature type="transmembrane region" description="Helical" evidence="7">
    <location>
        <begin position="16"/>
        <end position="35"/>
    </location>
</feature>
<organism evidence="9 10">
    <name type="scientific">Roseateles agri</name>
    <dbReference type="NCBI Taxonomy" id="3098619"/>
    <lineage>
        <taxon>Bacteria</taxon>
        <taxon>Pseudomonadati</taxon>
        <taxon>Pseudomonadota</taxon>
        <taxon>Betaproteobacteria</taxon>
        <taxon>Burkholderiales</taxon>
        <taxon>Sphaerotilaceae</taxon>
        <taxon>Roseateles</taxon>
    </lineage>
</organism>
<dbReference type="EMBL" id="JAXCLA010000008">
    <property type="protein sequence ID" value="MDY0747577.1"/>
    <property type="molecule type" value="Genomic_DNA"/>
</dbReference>
<feature type="domain" description="YetF C-terminal" evidence="8">
    <location>
        <begin position="91"/>
        <end position="160"/>
    </location>
</feature>
<keyword evidence="5 7" id="KW-1133">Transmembrane helix</keyword>
<keyword evidence="4 7" id="KW-0812">Transmembrane</keyword>
<dbReference type="Pfam" id="PF04239">
    <property type="entry name" value="DUF421"/>
    <property type="match status" value="1"/>
</dbReference>
<evidence type="ECO:0000256" key="1">
    <source>
        <dbReference type="ARBA" id="ARBA00004651"/>
    </source>
</evidence>
<keyword evidence="10" id="KW-1185">Reference proteome</keyword>
<dbReference type="InterPro" id="IPR023090">
    <property type="entry name" value="UPF0702_alpha/beta_dom_sf"/>
</dbReference>
<evidence type="ECO:0000313" key="10">
    <source>
        <dbReference type="Proteomes" id="UP001285263"/>
    </source>
</evidence>
<evidence type="ECO:0000256" key="2">
    <source>
        <dbReference type="ARBA" id="ARBA00006448"/>
    </source>
</evidence>
<name>A0ABU5DMP6_9BURK</name>
<dbReference type="PANTHER" id="PTHR34582">
    <property type="entry name" value="UPF0702 TRANSMEMBRANE PROTEIN YCAP"/>
    <property type="match status" value="1"/>
</dbReference>
<evidence type="ECO:0000256" key="7">
    <source>
        <dbReference type="SAM" id="Phobius"/>
    </source>
</evidence>
<dbReference type="PANTHER" id="PTHR34582:SF6">
    <property type="entry name" value="UPF0702 TRANSMEMBRANE PROTEIN YCAP"/>
    <property type="match status" value="1"/>
</dbReference>
<dbReference type="Proteomes" id="UP001285263">
    <property type="component" value="Unassembled WGS sequence"/>
</dbReference>
<reference evidence="9 10" key="1">
    <citation type="submission" date="2023-11" db="EMBL/GenBank/DDBJ databases">
        <title>Paucibacter sp. nov., isolated from fresh soil in Korea.</title>
        <authorList>
            <person name="Le N.T.T."/>
        </authorList>
    </citation>
    <scope>NUCLEOTIDE SEQUENCE [LARGE SCALE GENOMIC DNA]</scope>
    <source>
        <strain evidence="9 10">R3-3</strain>
    </source>
</reference>
<evidence type="ECO:0000256" key="4">
    <source>
        <dbReference type="ARBA" id="ARBA00022692"/>
    </source>
</evidence>
<comment type="subcellular location">
    <subcellularLocation>
        <location evidence="1">Cell membrane</location>
        <topology evidence="1">Multi-pass membrane protein</topology>
    </subcellularLocation>
</comment>
<evidence type="ECO:0000313" key="9">
    <source>
        <dbReference type="EMBL" id="MDY0747577.1"/>
    </source>
</evidence>
<dbReference type="InterPro" id="IPR007353">
    <property type="entry name" value="DUF421"/>
</dbReference>
<sequence length="172" mass="19259">MSADWLIGIHVPPLELVLRGSLMYWFLLLVFRFVLRRDAGSLGVADLLFVVIIADAAQNSMSGSYDTVAEGLILVGTLIFWNYALDWASYHWPLAHKLTEPPPLPLIKAGRIIVRNLRKEFLTREDLEAQLRQAGIDDVLQVRAAFLEGDGKLSVMRYDTAAATKPDDARSH</sequence>
<evidence type="ECO:0000259" key="8">
    <source>
        <dbReference type="Pfam" id="PF04239"/>
    </source>
</evidence>
<evidence type="ECO:0000256" key="6">
    <source>
        <dbReference type="ARBA" id="ARBA00023136"/>
    </source>
</evidence>
<feature type="transmembrane region" description="Helical" evidence="7">
    <location>
        <begin position="42"/>
        <end position="61"/>
    </location>
</feature>